<sequence>MSPTGPLASPSSILLATDLGARCDRALARAVMLARHWNARLVAVTVAPSERSTELRRELLPSPAWARPGTPAQDAERELRRDLDDCGAGVEDVEVEVHVESGEVGPALLHAAERHRCDLIVTGIAKGGPLLSSLPGATIRWLSRHAPQPLLVVRGRPRHAYRHIAFASDFSTPAGHALAVAARWFGDTATAGALVHGADVPMLGLVEAGTRREELIADTLDEALEQARTTLDASGLPALLRGNVVPVVEHMEPARLIREYVRSRDADLVSVGSHGRSMLSDVLLGSVAQRILESAHCDVLLVRRPAG</sequence>
<keyword evidence="4" id="KW-1185">Reference proteome</keyword>
<dbReference type="PANTHER" id="PTHR46268:SF15">
    <property type="entry name" value="UNIVERSAL STRESS PROTEIN HP_0031"/>
    <property type="match status" value="1"/>
</dbReference>
<dbReference type="EMBL" id="CP041242">
    <property type="protein sequence ID" value="QDH71075.1"/>
    <property type="molecule type" value="Genomic_DNA"/>
</dbReference>
<accession>A0A514BUT5</accession>
<dbReference type="KEGG" id="lyj:FKV23_13995"/>
<dbReference type="AlphaFoldDB" id="A0A514BUT5"/>
<evidence type="ECO:0000313" key="4">
    <source>
        <dbReference type="Proteomes" id="UP000317199"/>
    </source>
</evidence>
<dbReference type="RefSeq" id="WP_141624407.1">
    <property type="nucleotide sequence ID" value="NZ_CP041242.1"/>
</dbReference>
<dbReference type="PANTHER" id="PTHR46268">
    <property type="entry name" value="STRESS RESPONSE PROTEIN NHAX"/>
    <property type="match status" value="1"/>
</dbReference>
<dbReference type="InterPro" id="IPR006015">
    <property type="entry name" value="Universal_stress_UspA"/>
</dbReference>
<comment type="similarity">
    <text evidence="1">Belongs to the universal stress protein A family.</text>
</comment>
<protein>
    <submittedName>
        <fullName evidence="3">Universal stress protein</fullName>
    </submittedName>
</protein>
<organism evidence="3 4">
    <name type="scientific">Marilutibacter alkalisoli</name>
    <dbReference type="NCBI Taxonomy" id="2591633"/>
    <lineage>
        <taxon>Bacteria</taxon>
        <taxon>Pseudomonadati</taxon>
        <taxon>Pseudomonadota</taxon>
        <taxon>Gammaproteobacteria</taxon>
        <taxon>Lysobacterales</taxon>
        <taxon>Lysobacteraceae</taxon>
        <taxon>Marilutibacter</taxon>
    </lineage>
</organism>
<feature type="domain" description="UspA" evidence="2">
    <location>
        <begin position="13"/>
        <end position="154"/>
    </location>
</feature>
<evidence type="ECO:0000313" key="3">
    <source>
        <dbReference type="EMBL" id="QDH71075.1"/>
    </source>
</evidence>
<dbReference type="SUPFAM" id="SSF52402">
    <property type="entry name" value="Adenine nucleotide alpha hydrolases-like"/>
    <property type="match status" value="2"/>
</dbReference>
<dbReference type="PRINTS" id="PR01438">
    <property type="entry name" value="UNVRSLSTRESS"/>
</dbReference>
<dbReference type="InterPro" id="IPR006016">
    <property type="entry name" value="UspA"/>
</dbReference>
<evidence type="ECO:0000259" key="2">
    <source>
        <dbReference type="Pfam" id="PF00582"/>
    </source>
</evidence>
<reference evidence="3 4" key="1">
    <citation type="submission" date="2019-06" db="EMBL/GenBank/DDBJ databases">
        <title>Lysobacter alkalisoli sp. nov. isolated from saline-alkali soil.</title>
        <authorList>
            <person name="Sun J.-Q."/>
            <person name="Xu L."/>
        </authorList>
    </citation>
    <scope>NUCLEOTIDE SEQUENCE [LARGE SCALE GENOMIC DNA]</scope>
    <source>
        <strain evidence="3 4">SJ-36</strain>
    </source>
</reference>
<dbReference type="OrthoDB" id="9804721at2"/>
<evidence type="ECO:0000256" key="1">
    <source>
        <dbReference type="ARBA" id="ARBA00008791"/>
    </source>
</evidence>
<name>A0A514BUT5_9GAMM</name>
<dbReference type="InterPro" id="IPR014729">
    <property type="entry name" value="Rossmann-like_a/b/a_fold"/>
</dbReference>
<dbReference type="Proteomes" id="UP000317199">
    <property type="component" value="Chromosome"/>
</dbReference>
<feature type="domain" description="UspA" evidence="2">
    <location>
        <begin position="161"/>
        <end position="303"/>
    </location>
</feature>
<dbReference type="Pfam" id="PF00582">
    <property type="entry name" value="Usp"/>
    <property type="match status" value="2"/>
</dbReference>
<proteinExistence type="inferred from homology"/>
<dbReference type="Gene3D" id="3.40.50.620">
    <property type="entry name" value="HUPs"/>
    <property type="match status" value="2"/>
</dbReference>
<dbReference type="CDD" id="cd00293">
    <property type="entry name" value="USP-like"/>
    <property type="match status" value="2"/>
</dbReference>
<gene>
    <name evidence="3" type="ORF">FKV23_13995</name>
</gene>